<dbReference type="AlphaFoldDB" id="A0AAN6WK13"/>
<proteinExistence type="predicted"/>
<evidence type="ECO:0000313" key="2">
    <source>
        <dbReference type="EMBL" id="KAK4183484.1"/>
    </source>
</evidence>
<comment type="caution">
    <text evidence="2">The sequence shown here is derived from an EMBL/GenBank/DDBJ whole genome shotgun (WGS) entry which is preliminary data.</text>
</comment>
<name>A0AAN6WK13_9PEZI</name>
<keyword evidence="1" id="KW-0732">Signal</keyword>
<organism evidence="2 3">
    <name type="scientific">Podospora australis</name>
    <dbReference type="NCBI Taxonomy" id="1536484"/>
    <lineage>
        <taxon>Eukaryota</taxon>
        <taxon>Fungi</taxon>
        <taxon>Dikarya</taxon>
        <taxon>Ascomycota</taxon>
        <taxon>Pezizomycotina</taxon>
        <taxon>Sordariomycetes</taxon>
        <taxon>Sordariomycetidae</taxon>
        <taxon>Sordariales</taxon>
        <taxon>Podosporaceae</taxon>
        <taxon>Podospora</taxon>
    </lineage>
</organism>
<feature type="signal peptide" evidence="1">
    <location>
        <begin position="1"/>
        <end position="20"/>
    </location>
</feature>
<sequence length="86" mass="9557">MKSFHLQLAAILLSIGAALARPVILPRQESSDTNYTGYIMEWCNDMFDSCKGHLVHPGHVPGGMKQCQFEYNKCTDSVKREAATTP</sequence>
<gene>
    <name evidence="2" type="ORF">QBC35DRAFT_98113</name>
</gene>
<keyword evidence="3" id="KW-1185">Reference proteome</keyword>
<feature type="chain" id="PRO_5042849881" evidence="1">
    <location>
        <begin position="21"/>
        <end position="86"/>
    </location>
</feature>
<dbReference type="EMBL" id="MU864545">
    <property type="protein sequence ID" value="KAK4183484.1"/>
    <property type="molecule type" value="Genomic_DNA"/>
</dbReference>
<dbReference type="Proteomes" id="UP001302126">
    <property type="component" value="Unassembled WGS sequence"/>
</dbReference>
<reference evidence="2" key="1">
    <citation type="journal article" date="2023" name="Mol. Phylogenet. Evol.">
        <title>Genome-scale phylogeny and comparative genomics of the fungal order Sordariales.</title>
        <authorList>
            <person name="Hensen N."/>
            <person name="Bonometti L."/>
            <person name="Westerberg I."/>
            <person name="Brannstrom I.O."/>
            <person name="Guillou S."/>
            <person name="Cros-Aarteil S."/>
            <person name="Calhoun S."/>
            <person name="Haridas S."/>
            <person name="Kuo A."/>
            <person name="Mondo S."/>
            <person name="Pangilinan J."/>
            <person name="Riley R."/>
            <person name="LaButti K."/>
            <person name="Andreopoulos B."/>
            <person name="Lipzen A."/>
            <person name="Chen C."/>
            <person name="Yan M."/>
            <person name="Daum C."/>
            <person name="Ng V."/>
            <person name="Clum A."/>
            <person name="Steindorff A."/>
            <person name="Ohm R.A."/>
            <person name="Martin F."/>
            <person name="Silar P."/>
            <person name="Natvig D.O."/>
            <person name="Lalanne C."/>
            <person name="Gautier V."/>
            <person name="Ament-Velasquez S.L."/>
            <person name="Kruys A."/>
            <person name="Hutchinson M.I."/>
            <person name="Powell A.J."/>
            <person name="Barry K."/>
            <person name="Miller A.N."/>
            <person name="Grigoriev I.V."/>
            <person name="Debuchy R."/>
            <person name="Gladieux P."/>
            <person name="Hiltunen Thoren M."/>
            <person name="Johannesson H."/>
        </authorList>
    </citation>
    <scope>NUCLEOTIDE SEQUENCE</scope>
    <source>
        <strain evidence="2">PSN309</strain>
    </source>
</reference>
<evidence type="ECO:0000313" key="3">
    <source>
        <dbReference type="Proteomes" id="UP001302126"/>
    </source>
</evidence>
<accession>A0AAN6WK13</accession>
<evidence type="ECO:0000256" key="1">
    <source>
        <dbReference type="SAM" id="SignalP"/>
    </source>
</evidence>
<reference evidence="2" key="2">
    <citation type="submission" date="2023-05" db="EMBL/GenBank/DDBJ databases">
        <authorList>
            <consortium name="Lawrence Berkeley National Laboratory"/>
            <person name="Steindorff A."/>
            <person name="Hensen N."/>
            <person name="Bonometti L."/>
            <person name="Westerberg I."/>
            <person name="Brannstrom I.O."/>
            <person name="Guillou S."/>
            <person name="Cros-Aarteil S."/>
            <person name="Calhoun S."/>
            <person name="Haridas S."/>
            <person name="Kuo A."/>
            <person name="Mondo S."/>
            <person name="Pangilinan J."/>
            <person name="Riley R."/>
            <person name="Labutti K."/>
            <person name="Andreopoulos B."/>
            <person name="Lipzen A."/>
            <person name="Chen C."/>
            <person name="Yanf M."/>
            <person name="Daum C."/>
            <person name="Ng V."/>
            <person name="Clum A."/>
            <person name="Ohm R."/>
            <person name="Martin F."/>
            <person name="Silar P."/>
            <person name="Natvig D."/>
            <person name="Lalanne C."/>
            <person name="Gautier V."/>
            <person name="Ament-Velasquez S.L."/>
            <person name="Kruys A."/>
            <person name="Hutchinson M.I."/>
            <person name="Powell A.J."/>
            <person name="Barry K."/>
            <person name="Miller A.N."/>
            <person name="Grigoriev I.V."/>
            <person name="Debuchy R."/>
            <person name="Gladieux P."/>
            <person name="Thoren M.H."/>
            <person name="Johannesson H."/>
        </authorList>
    </citation>
    <scope>NUCLEOTIDE SEQUENCE</scope>
    <source>
        <strain evidence="2">PSN309</strain>
    </source>
</reference>
<protein>
    <submittedName>
        <fullName evidence="2">Uncharacterized protein</fullName>
    </submittedName>
</protein>